<dbReference type="SUPFAM" id="SSF140931">
    <property type="entry name" value="Fic-like"/>
    <property type="match status" value="1"/>
</dbReference>
<proteinExistence type="predicted"/>
<protein>
    <submittedName>
        <fullName evidence="5">Filamentation induced by cAMP protein Fic</fullName>
    </submittedName>
</protein>
<dbReference type="PANTHER" id="PTHR13504:SF38">
    <property type="entry name" value="FIDO DOMAIN-CONTAINING PROTEIN"/>
    <property type="match status" value="1"/>
</dbReference>
<dbReference type="Pfam" id="PF02661">
    <property type="entry name" value="Fic"/>
    <property type="match status" value="1"/>
</dbReference>
<dbReference type="RefSeq" id="WP_036937344.1">
    <property type="nucleotide sequence ID" value="NZ_JQKC01000005.1"/>
</dbReference>
<dbReference type="EMBL" id="LGTC01000001">
    <property type="protein sequence ID" value="KNY28994.1"/>
    <property type="molecule type" value="Genomic_DNA"/>
</dbReference>
<evidence type="ECO:0000313" key="6">
    <source>
        <dbReference type="Proteomes" id="UP000036923"/>
    </source>
</evidence>
<organism evidence="5 6">
    <name type="scientific">Pseudobacteroides cellulosolvens ATCC 35603 = DSM 2933</name>
    <dbReference type="NCBI Taxonomy" id="398512"/>
    <lineage>
        <taxon>Bacteria</taxon>
        <taxon>Bacillati</taxon>
        <taxon>Bacillota</taxon>
        <taxon>Clostridia</taxon>
        <taxon>Eubacteriales</taxon>
        <taxon>Oscillospiraceae</taxon>
        <taxon>Pseudobacteroides</taxon>
    </lineage>
</organism>
<keyword evidence="2" id="KW-0067">ATP-binding</keyword>
<feature type="active site" evidence="1">
    <location>
        <position position="232"/>
    </location>
</feature>
<dbReference type="InterPro" id="IPR040198">
    <property type="entry name" value="Fido_containing"/>
</dbReference>
<feature type="binding site" evidence="2">
    <location>
        <begin position="236"/>
        <end position="243"/>
    </location>
    <ligand>
        <name>ATP</name>
        <dbReference type="ChEBI" id="CHEBI:30616"/>
    </ligand>
</feature>
<comment type="caution">
    <text evidence="5">The sequence shown here is derived from an EMBL/GenBank/DDBJ whole genome shotgun (WGS) entry which is preliminary data.</text>
</comment>
<gene>
    <name evidence="5" type="ORF">Bccel_4268</name>
</gene>
<dbReference type="PROSITE" id="PS51459">
    <property type="entry name" value="FIDO"/>
    <property type="match status" value="1"/>
</dbReference>
<dbReference type="OrthoDB" id="9813719at2"/>
<dbReference type="InterPro" id="IPR036597">
    <property type="entry name" value="Fido-like_dom_sf"/>
</dbReference>
<evidence type="ECO:0000256" key="1">
    <source>
        <dbReference type="PIRSR" id="PIRSR640198-1"/>
    </source>
</evidence>
<dbReference type="AlphaFoldDB" id="A0A0L6JTF5"/>
<dbReference type="STRING" id="398512.Bccel_4268"/>
<dbReference type="PANTHER" id="PTHR13504">
    <property type="entry name" value="FIDO DOMAIN-CONTAINING PROTEIN DDB_G0283145"/>
    <property type="match status" value="1"/>
</dbReference>
<dbReference type="PATRIC" id="fig|398512.5.peg.4470"/>
<dbReference type="InterPro" id="IPR003812">
    <property type="entry name" value="Fido"/>
</dbReference>
<dbReference type="Gene3D" id="1.10.3290.10">
    <property type="entry name" value="Fido-like domain"/>
    <property type="match status" value="1"/>
</dbReference>
<feature type="domain" description="Fido" evidence="4">
    <location>
        <begin position="154"/>
        <end position="290"/>
    </location>
</feature>
<sequence length="305" mass="34933">MDFISAKQAAAKWGISDRQVRILCAAGKIKDAKRAGHSWLIPADSPKPEDGRVSRFRNSKLKELISRIDEKKVALDTLRPLTVGEVARLKDEFLVEFTYNSNAIEGNTLTLQETAMVLEGMTIDRKPLKDHLEVIGHRDAFEYMLQLIQEKVPLSERVIKEIHSLVLNDRPEDRGVYRRIPVRIMGAKHEPPQPYLVPVQMEQLMARHEEMVNTMHTVERVSLYHLLFEGVHPFIDGNGRTGRLLLNFELSSAGLPAINIKFADRRKYYDCFSSYYETGSHEQMALLVGGYVEEMLDRYLKILKG</sequence>
<keyword evidence="2" id="KW-0547">Nucleotide-binding</keyword>
<dbReference type="eggNOG" id="COG3177">
    <property type="taxonomic scope" value="Bacteria"/>
</dbReference>
<evidence type="ECO:0000256" key="2">
    <source>
        <dbReference type="PIRSR" id="PIRSR640198-2"/>
    </source>
</evidence>
<feature type="site" description="Important for autoinhibition of adenylyltransferase activity" evidence="3">
    <location>
        <position position="105"/>
    </location>
</feature>
<name>A0A0L6JTF5_9FIRM</name>
<keyword evidence="6" id="KW-1185">Reference proteome</keyword>
<reference evidence="6" key="1">
    <citation type="submission" date="2015-07" db="EMBL/GenBank/DDBJ databases">
        <title>Near-Complete Genome Sequence of the Cellulolytic Bacterium Bacteroides (Pseudobacteroides) cellulosolvens ATCC 35603.</title>
        <authorList>
            <person name="Dassa B."/>
            <person name="Utturkar S.M."/>
            <person name="Klingeman D.M."/>
            <person name="Hurt R.A."/>
            <person name="Keller M."/>
            <person name="Xu J."/>
            <person name="Reddy Y.H.K."/>
            <person name="Borovok I."/>
            <person name="Grinberg I.R."/>
            <person name="Lamed R."/>
            <person name="Zhivin O."/>
            <person name="Bayer E.A."/>
            <person name="Brown S.D."/>
        </authorList>
    </citation>
    <scope>NUCLEOTIDE SEQUENCE [LARGE SCALE GENOMIC DNA]</scope>
    <source>
        <strain evidence="6">DSM 2933</strain>
    </source>
</reference>
<dbReference type="Proteomes" id="UP000036923">
    <property type="component" value="Unassembled WGS sequence"/>
</dbReference>
<dbReference type="GO" id="GO:0005524">
    <property type="term" value="F:ATP binding"/>
    <property type="evidence" value="ECO:0007669"/>
    <property type="project" value="UniProtKB-KW"/>
</dbReference>
<evidence type="ECO:0000259" key="4">
    <source>
        <dbReference type="PROSITE" id="PS51459"/>
    </source>
</evidence>
<accession>A0A0L6JTF5</accession>
<evidence type="ECO:0000256" key="3">
    <source>
        <dbReference type="PIRSR" id="PIRSR640198-3"/>
    </source>
</evidence>
<evidence type="ECO:0000313" key="5">
    <source>
        <dbReference type="EMBL" id="KNY28994.1"/>
    </source>
</evidence>
<feature type="binding site" evidence="2">
    <location>
        <begin position="268"/>
        <end position="269"/>
    </location>
    <ligand>
        <name>ATP</name>
        <dbReference type="ChEBI" id="CHEBI:30616"/>
    </ligand>
</feature>